<reference evidence="3" key="1">
    <citation type="submission" date="2025-08" db="UniProtKB">
        <authorList>
            <consortium name="RefSeq"/>
        </authorList>
    </citation>
    <scope>IDENTIFICATION</scope>
    <source>
        <tissue evidence="3">Muscle</tissue>
    </source>
</reference>
<evidence type="ECO:0000313" key="3">
    <source>
        <dbReference type="RefSeq" id="XP_013783022.1"/>
    </source>
</evidence>
<accession>A0ABM1BJ46</accession>
<feature type="compositionally biased region" description="Polar residues" evidence="1">
    <location>
        <begin position="29"/>
        <end position="39"/>
    </location>
</feature>
<dbReference type="RefSeq" id="XP_013783022.1">
    <property type="nucleotide sequence ID" value="XM_013927568.1"/>
</dbReference>
<protein>
    <submittedName>
        <fullName evidence="3">Uncharacterized protein LOC106467239</fullName>
    </submittedName>
</protein>
<evidence type="ECO:0000256" key="1">
    <source>
        <dbReference type="SAM" id="MobiDB-lite"/>
    </source>
</evidence>
<dbReference type="GeneID" id="106467239"/>
<evidence type="ECO:0000313" key="2">
    <source>
        <dbReference type="Proteomes" id="UP000694941"/>
    </source>
</evidence>
<dbReference type="Proteomes" id="UP000694941">
    <property type="component" value="Unplaced"/>
</dbReference>
<feature type="region of interest" description="Disordered" evidence="1">
    <location>
        <begin position="24"/>
        <end position="65"/>
    </location>
</feature>
<proteinExistence type="predicted"/>
<keyword evidence="2" id="KW-1185">Reference proteome</keyword>
<organism evidence="2 3">
    <name type="scientific">Limulus polyphemus</name>
    <name type="common">Atlantic horseshoe crab</name>
    <dbReference type="NCBI Taxonomy" id="6850"/>
    <lineage>
        <taxon>Eukaryota</taxon>
        <taxon>Metazoa</taxon>
        <taxon>Ecdysozoa</taxon>
        <taxon>Arthropoda</taxon>
        <taxon>Chelicerata</taxon>
        <taxon>Merostomata</taxon>
        <taxon>Xiphosura</taxon>
        <taxon>Limulidae</taxon>
        <taxon>Limulus</taxon>
    </lineage>
</organism>
<name>A0ABM1BJ46_LIMPO</name>
<sequence>MKTVLRHRIHERETTIYGRNGHQVFPTKRLSSPSQSQAQGRLRKIHYQSPRPHGNHRGPRVPLESTPKELDQELRLRGFEVATIKRIKFPCIKELTPLVKIILTNPKQTTQAIQDGIAPWFKNFQVEEPNNSSRHVLQCFNCQRFCHTRSVCTTKAHCVCCSGEHQATDCQKSRQATTCSNCKGQHVACHRGCLEFQLIAGHRSKTLCPTITFLPPSSQQHPALPRRPQLDTNR</sequence>
<gene>
    <name evidence="3" type="primary">LOC106467239</name>
</gene>